<proteinExistence type="predicted"/>
<dbReference type="InterPro" id="IPR043504">
    <property type="entry name" value="Peptidase_S1_PA_chymotrypsin"/>
</dbReference>
<accession>A0A364LF91</accession>
<dbReference type="InterPro" id="IPR001940">
    <property type="entry name" value="Peptidase_S1C"/>
</dbReference>
<dbReference type="PRINTS" id="PR00834">
    <property type="entry name" value="PROTEASES2C"/>
</dbReference>
<feature type="compositionally biased region" description="Polar residues" evidence="4">
    <location>
        <begin position="560"/>
        <end position="569"/>
    </location>
</feature>
<evidence type="ECO:0000256" key="1">
    <source>
        <dbReference type="ARBA" id="ARBA00022670"/>
    </source>
</evidence>
<feature type="domain" description="PDZ" evidence="5">
    <location>
        <begin position="246"/>
        <end position="290"/>
    </location>
</feature>
<reference evidence="6 7" key="1">
    <citation type="submission" date="2017-02" db="EMBL/GenBank/DDBJ databases">
        <title>Legionella quilivanii strain from human: case report and whole genome sequencing analysis.</title>
        <authorList>
            <person name="Lalancette C."/>
            <person name="Leduc J.-M."/>
            <person name="Levesque S."/>
            <person name="Fournier E."/>
            <person name="Saoud J."/>
            <person name="Faucher S.P."/>
            <person name="Bernard K."/>
            <person name="Martineau C."/>
            <person name="Longtin J."/>
        </authorList>
    </citation>
    <scope>NUCLEOTIDE SEQUENCE [LARGE SCALE GENOMIC DNA]</scope>
    <source>
        <strain evidence="6 7">ID143958</strain>
    </source>
</reference>
<evidence type="ECO:0000256" key="2">
    <source>
        <dbReference type="ARBA" id="ARBA00022801"/>
    </source>
</evidence>
<comment type="caution">
    <text evidence="6">The sequence shown here is derived from an EMBL/GenBank/DDBJ whole genome shotgun (WGS) entry which is preliminary data.</text>
</comment>
<dbReference type="PANTHER" id="PTHR45980">
    <property type="match status" value="1"/>
</dbReference>
<dbReference type="SUPFAM" id="SSF50156">
    <property type="entry name" value="PDZ domain-like"/>
    <property type="match status" value="1"/>
</dbReference>
<evidence type="ECO:0000259" key="5">
    <source>
        <dbReference type="PROSITE" id="PS50106"/>
    </source>
</evidence>
<evidence type="ECO:0000313" key="6">
    <source>
        <dbReference type="EMBL" id="RAP34508.1"/>
    </source>
</evidence>
<name>A0A364LF91_9GAMM</name>
<dbReference type="InterPro" id="IPR009003">
    <property type="entry name" value="Peptidase_S1_PA"/>
</dbReference>
<dbReference type="SUPFAM" id="SSF50494">
    <property type="entry name" value="Trypsin-like serine proteases"/>
    <property type="match status" value="1"/>
</dbReference>
<dbReference type="InterPro" id="IPR046449">
    <property type="entry name" value="DEGP_PDZ_sf"/>
</dbReference>
<dbReference type="InterPro" id="IPR001478">
    <property type="entry name" value="PDZ"/>
</dbReference>
<evidence type="ECO:0000256" key="3">
    <source>
        <dbReference type="ARBA" id="ARBA00022825"/>
    </source>
</evidence>
<sequence length="610" mass="66755">MLVNSTLRLEANKQTINHAVLWSTGQTTQSSATVTVISYKNTIYLITNAHAVVNATYLKVKFDKGSAQVPVRACWVDPVMDLAILETTNTEDKAFLESKISALTIETTFQTKGKEVSAYGYPAGGTSLSFTKGHISRTQISTIALSGLPGITVQTSAPINPGNSGGPITIQERESGQEKCIGIVTQGYSSLSSVAYFIPAITVVNTINAYRKFGKLKSAGFIDYVTVPALSFSWQTLKNAALRAVLGLSDANSKDLTGIYVNRVPQTSCAYGILEPGDIILKIDGHSIQSDGYVEVEELENSIDFRYLIQRKVYGSKLDLVVLRKESIVEGIDDAVIDELSTSSAQDLNVEASANDKNERLCELTLTVVLNRQLGRQRLLGFRQDKPIKYHIQPSGKDGAFVFSHCTASMIEGFTTRYNAGGTVISDNSKRPRMFDDFEALSRSKDLGEIVVLHSILTSEETDGYDGFALSSGASCISHRIVRVNGQPIRFLADLVLALQSDPAKPATVEFDNGNILCIAPVADEETISRIQSKYQIAFFTSKKLADTLKPMNKSEHTSLFKQIQQTGKSQRKRSADQLHDSSGMFIIPGENQDPEGEILETKIRRLDYV</sequence>
<dbReference type="GO" id="GO:0004252">
    <property type="term" value="F:serine-type endopeptidase activity"/>
    <property type="evidence" value="ECO:0007669"/>
    <property type="project" value="InterPro"/>
</dbReference>
<dbReference type="InterPro" id="IPR036034">
    <property type="entry name" value="PDZ_sf"/>
</dbReference>
<dbReference type="PANTHER" id="PTHR45980:SF9">
    <property type="entry name" value="PROTEASE DO-LIKE 10, MITOCHONDRIAL-RELATED"/>
    <property type="match status" value="1"/>
</dbReference>
<feature type="region of interest" description="Disordered" evidence="4">
    <location>
        <begin position="556"/>
        <end position="576"/>
    </location>
</feature>
<keyword evidence="2" id="KW-0378">Hydrolase</keyword>
<dbReference type="Proteomes" id="UP000249458">
    <property type="component" value="Unassembled WGS sequence"/>
</dbReference>
<dbReference type="AlphaFoldDB" id="A0A364LF91"/>
<dbReference type="RefSeq" id="WP_172458324.1">
    <property type="nucleotide sequence ID" value="NZ_MVJN01000016.1"/>
</dbReference>
<dbReference type="Gene3D" id="2.30.42.10">
    <property type="match status" value="1"/>
</dbReference>
<dbReference type="PROSITE" id="PS50106">
    <property type="entry name" value="PDZ"/>
    <property type="match status" value="1"/>
</dbReference>
<evidence type="ECO:0000313" key="7">
    <source>
        <dbReference type="Proteomes" id="UP000249458"/>
    </source>
</evidence>
<dbReference type="Pfam" id="PF17815">
    <property type="entry name" value="PDZ_3"/>
    <property type="match status" value="1"/>
</dbReference>
<dbReference type="EMBL" id="MVJN01000016">
    <property type="protein sequence ID" value="RAP34508.1"/>
    <property type="molecule type" value="Genomic_DNA"/>
</dbReference>
<evidence type="ECO:0000256" key="4">
    <source>
        <dbReference type="SAM" id="MobiDB-lite"/>
    </source>
</evidence>
<protein>
    <recommendedName>
        <fullName evidence="5">PDZ domain-containing protein</fullName>
    </recommendedName>
</protein>
<dbReference type="InterPro" id="IPR041517">
    <property type="entry name" value="DEGP_PDZ"/>
</dbReference>
<keyword evidence="1" id="KW-0645">Protease</keyword>
<gene>
    <name evidence="6" type="ORF">B1207_15405</name>
</gene>
<dbReference type="Pfam" id="PF13365">
    <property type="entry name" value="Trypsin_2"/>
    <property type="match status" value="1"/>
</dbReference>
<dbReference type="GO" id="GO:0006508">
    <property type="term" value="P:proteolysis"/>
    <property type="evidence" value="ECO:0007669"/>
    <property type="project" value="UniProtKB-KW"/>
</dbReference>
<dbReference type="Gene3D" id="3.20.190.20">
    <property type="match status" value="1"/>
</dbReference>
<dbReference type="Gene3D" id="2.40.10.10">
    <property type="entry name" value="Trypsin-like serine proteases"/>
    <property type="match status" value="2"/>
</dbReference>
<organism evidence="6 7">
    <name type="scientific">Legionella quinlivanii</name>
    <dbReference type="NCBI Taxonomy" id="45073"/>
    <lineage>
        <taxon>Bacteria</taxon>
        <taxon>Pseudomonadati</taxon>
        <taxon>Pseudomonadota</taxon>
        <taxon>Gammaproteobacteria</taxon>
        <taxon>Legionellales</taxon>
        <taxon>Legionellaceae</taxon>
        <taxon>Legionella</taxon>
    </lineage>
</organism>
<keyword evidence="3" id="KW-0720">Serine protease</keyword>